<comment type="similarity">
    <text evidence="10 12">Belongs to the fluoride channel Fluc/FEX (TC 1.A.43) family.</text>
</comment>
<accession>A0A7W8D5G6</accession>
<evidence type="ECO:0000256" key="4">
    <source>
        <dbReference type="ARBA" id="ARBA00022692"/>
    </source>
</evidence>
<dbReference type="EMBL" id="JACHHP010000003">
    <property type="protein sequence ID" value="MBB5208289.1"/>
    <property type="molecule type" value="Genomic_DNA"/>
</dbReference>
<evidence type="ECO:0000256" key="3">
    <source>
        <dbReference type="ARBA" id="ARBA00022519"/>
    </source>
</evidence>
<keyword evidence="12" id="KW-0813">Transport</keyword>
<dbReference type="AlphaFoldDB" id="A0A7W8D5G6"/>
<reference evidence="13 14" key="1">
    <citation type="submission" date="2020-08" db="EMBL/GenBank/DDBJ databases">
        <title>Genomic Encyclopedia of Type Strains, Phase IV (KMG-IV): sequencing the most valuable type-strain genomes for metagenomic binning, comparative biology and taxonomic classification.</title>
        <authorList>
            <person name="Goeker M."/>
        </authorList>
    </citation>
    <scope>NUCLEOTIDE SEQUENCE [LARGE SCALE GENOMIC DNA]</scope>
    <source>
        <strain evidence="13 14">DSM 24163</strain>
    </source>
</reference>
<dbReference type="HAMAP" id="MF_00454">
    <property type="entry name" value="FluC"/>
    <property type="match status" value="1"/>
</dbReference>
<comment type="function">
    <text evidence="12">Fluoride-specific ion channel. Important for reducing fluoride concentration in the cell, thus reducing its toxicity.</text>
</comment>
<comment type="activity regulation">
    <text evidence="12">Na(+) is not transported, but it plays an essential structural role and its presence is essential for fluoride channel function.</text>
</comment>
<evidence type="ECO:0000256" key="7">
    <source>
        <dbReference type="ARBA" id="ARBA00023065"/>
    </source>
</evidence>
<keyword evidence="4 12" id="KW-0812">Transmembrane</keyword>
<dbReference type="Proteomes" id="UP000521199">
    <property type="component" value="Unassembled WGS sequence"/>
</dbReference>
<feature type="transmembrane region" description="Helical" evidence="12">
    <location>
        <begin position="102"/>
        <end position="123"/>
    </location>
</feature>
<dbReference type="PANTHER" id="PTHR28259:SF1">
    <property type="entry name" value="FLUORIDE EXPORT PROTEIN 1-RELATED"/>
    <property type="match status" value="1"/>
</dbReference>
<evidence type="ECO:0000256" key="2">
    <source>
        <dbReference type="ARBA" id="ARBA00022475"/>
    </source>
</evidence>
<comment type="catalytic activity">
    <reaction evidence="11">
        <text>fluoride(in) = fluoride(out)</text>
        <dbReference type="Rhea" id="RHEA:76159"/>
        <dbReference type="ChEBI" id="CHEBI:17051"/>
    </reaction>
    <physiologicalReaction direction="left-to-right" evidence="11">
        <dbReference type="Rhea" id="RHEA:76160"/>
    </physiologicalReaction>
</comment>
<proteinExistence type="inferred from homology"/>
<keyword evidence="2 12" id="KW-1003">Cell membrane</keyword>
<name>A0A7W8D5G6_9GAMM</name>
<feature type="transmembrane region" description="Helical" evidence="12">
    <location>
        <begin position="38"/>
        <end position="60"/>
    </location>
</feature>
<evidence type="ECO:0000256" key="6">
    <source>
        <dbReference type="ARBA" id="ARBA00023053"/>
    </source>
</evidence>
<comment type="subcellular location">
    <subcellularLocation>
        <location evidence="1 12">Cell membrane</location>
        <topology evidence="1 12">Multi-pass membrane protein</topology>
    </subcellularLocation>
</comment>
<sequence length="131" mass="13934">MNTMWWQQLGLVACGGALGAGARFIVSGWMLRAAGTGFPWGTLAVNLLGCFLAGLLLVWLEERGPSALWWRAFLMVGVLGGLTTWSALIVEMTLLNRTAGPSWAATYLAASLVGSLLLIWLGLRIGSALRG</sequence>
<keyword evidence="5 12" id="KW-1133">Transmembrane helix</keyword>
<keyword evidence="7 12" id="KW-0406">Ion transport</keyword>
<keyword evidence="12" id="KW-0479">Metal-binding</keyword>
<evidence type="ECO:0000256" key="9">
    <source>
        <dbReference type="ARBA" id="ARBA00023303"/>
    </source>
</evidence>
<dbReference type="GO" id="GO:0062054">
    <property type="term" value="F:fluoride channel activity"/>
    <property type="evidence" value="ECO:0007669"/>
    <property type="project" value="UniProtKB-UniRule"/>
</dbReference>
<feature type="transmembrane region" description="Helical" evidence="12">
    <location>
        <begin position="72"/>
        <end position="90"/>
    </location>
</feature>
<evidence type="ECO:0000256" key="5">
    <source>
        <dbReference type="ARBA" id="ARBA00022989"/>
    </source>
</evidence>
<evidence type="ECO:0000256" key="12">
    <source>
        <dbReference type="HAMAP-Rule" id="MF_00454"/>
    </source>
</evidence>
<dbReference type="Pfam" id="PF02537">
    <property type="entry name" value="CRCB"/>
    <property type="match status" value="1"/>
</dbReference>
<dbReference type="GO" id="GO:0140114">
    <property type="term" value="P:cellular detoxification of fluoride"/>
    <property type="evidence" value="ECO:0007669"/>
    <property type="project" value="UniProtKB-UniRule"/>
</dbReference>
<protein>
    <recommendedName>
        <fullName evidence="12">Fluoride-specific ion channel FluC</fullName>
    </recommendedName>
</protein>
<keyword evidence="9 12" id="KW-0407">Ion channel</keyword>
<keyword evidence="3" id="KW-0997">Cell inner membrane</keyword>
<evidence type="ECO:0000256" key="10">
    <source>
        <dbReference type="ARBA" id="ARBA00035120"/>
    </source>
</evidence>
<comment type="caution">
    <text evidence="13">The sequence shown here is derived from an EMBL/GenBank/DDBJ whole genome shotgun (WGS) entry which is preliminary data.</text>
</comment>
<dbReference type="GO" id="GO:0005886">
    <property type="term" value="C:plasma membrane"/>
    <property type="evidence" value="ECO:0007669"/>
    <property type="project" value="UniProtKB-SubCell"/>
</dbReference>
<feature type="binding site" evidence="12">
    <location>
        <position position="83"/>
    </location>
    <ligand>
        <name>Na(+)</name>
        <dbReference type="ChEBI" id="CHEBI:29101"/>
        <note>structural</note>
    </ligand>
</feature>
<evidence type="ECO:0000256" key="11">
    <source>
        <dbReference type="ARBA" id="ARBA00035585"/>
    </source>
</evidence>
<evidence type="ECO:0000313" key="14">
    <source>
        <dbReference type="Proteomes" id="UP000521199"/>
    </source>
</evidence>
<feature type="binding site" evidence="12">
    <location>
        <position position="80"/>
    </location>
    <ligand>
        <name>Na(+)</name>
        <dbReference type="ChEBI" id="CHEBI:29101"/>
        <note>structural</note>
    </ligand>
</feature>
<dbReference type="InterPro" id="IPR003691">
    <property type="entry name" value="FluC"/>
</dbReference>
<evidence type="ECO:0000313" key="13">
    <source>
        <dbReference type="EMBL" id="MBB5208289.1"/>
    </source>
</evidence>
<organism evidence="13 14">
    <name type="scientific">Chiayiivirga flava</name>
    <dbReference type="NCBI Taxonomy" id="659595"/>
    <lineage>
        <taxon>Bacteria</taxon>
        <taxon>Pseudomonadati</taxon>
        <taxon>Pseudomonadota</taxon>
        <taxon>Gammaproteobacteria</taxon>
        <taxon>Lysobacterales</taxon>
        <taxon>Lysobacteraceae</taxon>
        <taxon>Chiayiivirga</taxon>
    </lineage>
</organism>
<keyword evidence="8 12" id="KW-0472">Membrane</keyword>
<evidence type="ECO:0000256" key="1">
    <source>
        <dbReference type="ARBA" id="ARBA00004651"/>
    </source>
</evidence>
<keyword evidence="6 12" id="KW-0915">Sodium</keyword>
<keyword evidence="14" id="KW-1185">Reference proteome</keyword>
<dbReference type="GO" id="GO:0046872">
    <property type="term" value="F:metal ion binding"/>
    <property type="evidence" value="ECO:0007669"/>
    <property type="project" value="UniProtKB-KW"/>
</dbReference>
<dbReference type="PANTHER" id="PTHR28259">
    <property type="entry name" value="FLUORIDE EXPORT PROTEIN 1-RELATED"/>
    <property type="match status" value="1"/>
</dbReference>
<evidence type="ECO:0000256" key="8">
    <source>
        <dbReference type="ARBA" id="ARBA00023136"/>
    </source>
</evidence>
<gene>
    <name evidence="12" type="primary">fluC</name>
    <name evidence="12" type="synonym">crcB</name>
    <name evidence="13" type="ORF">HNQ52_001831</name>
</gene>